<dbReference type="OrthoDB" id="444119at2759"/>
<dbReference type="EMBL" id="CAMXCT010002890">
    <property type="protein sequence ID" value="CAI4001118.1"/>
    <property type="molecule type" value="Genomic_DNA"/>
</dbReference>
<reference evidence="3" key="2">
    <citation type="submission" date="2024-04" db="EMBL/GenBank/DDBJ databases">
        <authorList>
            <person name="Chen Y."/>
            <person name="Shah S."/>
            <person name="Dougan E. K."/>
            <person name="Thang M."/>
            <person name="Chan C."/>
        </authorList>
    </citation>
    <scope>NUCLEOTIDE SEQUENCE [LARGE SCALE GENOMIC DNA]</scope>
</reference>
<feature type="compositionally biased region" description="Polar residues" evidence="1">
    <location>
        <begin position="343"/>
        <end position="353"/>
    </location>
</feature>
<reference evidence="2" key="1">
    <citation type="submission" date="2022-10" db="EMBL/GenBank/DDBJ databases">
        <authorList>
            <person name="Chen Y."/>
            <person name="Dougan E. K."/>
            <person name="Chan C."/>
            <person name="Rhodes N."/>
            <person name="Thang M."/>
        </authorList>
    </citation>
    <scope>NUCLEOTIDE SEQUENCE</scope>
</reference>
<evidence type="ECO:0000313" key="3">
    <source>
        <dbReference type="EMBL" id="CAL1154493.1"/>
    </source>
</evidence>
<dbReference type="EMBL" id="CAMXCT030002890">
    <property type="protein sequence ID" value="CAL4788430.1"/>
    <property type="molecule type" value="Genomic_DNA"/>
</dbReference>
<sequence length="569" mass="61588">MATDGEATESWVLANRAYHILGDLAATNVAQLELKVAFNIIQALSGDYMASLEQLQERLDGAEAAKISEATSGLAAALASALQMAEANRQEVLDFLAAEKARCAAASGPATGDATSDGATEAALDPNMRVHTVMIAVSDEIPFELFWPMVKDDIVAAVRELCPRGSPGMEEAVQQGVLQNGMGPIAKKLTLQEAENLATRVGHVVQTGVTVDPEALQEAQKEKANSQQNESIQLSYRVQFNRENSWVPGTVVGQLGDMLSLVDDEGVLFDKLLRARVRLPPGKRDSLGSAGGSPIQAVLSQADLVRIREHLRRRQEEWAERRAQNTGSGGNGARADEAAAGSEQRTPTSSRPTSAPVPALVHRSRASSAPSIDGAGALRRGILLSRDASLSEVDAAGLDVVPKKIIRPLAVQRAAAFSRTVRTTQQLRQQIRIAKTREKAMSMRLQFQHEKSTRPQGRPVEEIKAIKMQNQKAEGFLVSLKCGTYRPNYSELLKNIDTSAMTQSEREMAEKAKELQDRVRELLQRKERLDAAANEVSDVPATLWDSPSGRTTCDDSNRSSSSSSWIPSA</sequence>
<dbReference type="EMBL" id="CAMXCT020002890">
    <property type="protein sequence ID" value="CAL1154493.1"/>
    <property type="molecule type" value="Genomic_DNA"/>
</dbReference>
<protein>
    <submittedName>
        <fullName evidence="4">HECT domain-containing protein</fullName>
    </submittedName>
</protein>
<feature type="region of interest" description="Disordered" evidence="1">
    <location>
        <begin position="530"/>
        <end position="569"/>
    </location>
</feature>
<evidence type="ECO:0000256" key="1">
    <source>
        <dbReference type="SAM" id="MobiDB-lite"/>
    </source>
</evidence>
<evidence type="ECO:0000313" key="4">
    <source>
        <dbReference type="EMBL" id="CAL4788430.1"/>
    </source>
</evidence>
<comment type="caution">
    <text evidence="2">The sequence shown here is derived from an EMBL/GenBank/DDBJ whole genome shotgun (WGS) entry which is preliminary data.</text>
</comment>
<accession>A0A9P1G5U5</accession>
<evidence type="ECO:0000313" key="5">
    <source>
        <dbReference type="Proteomes" id="UP001152797"/>
    </source>
</evidence>
<feature type="compositionally biased region" description="Low complexity" evidence="1">
    <location>
        <begin position="559"/>
        <end position="569"/>
    </location>
</feature>
<dbReference type="AlphaFoldDB" id="A0A9P1G5U5"/>
<feature type="region of interest" description="Disordered" evidence="1">
    <location>
        <begin position="316"/>
        <end position="372"/>
    </location>
</feature>
<gene>
    <name evidence="2" type="ORF">C1SCF055_LOCUS27191</name>
</gene>
<evidence type="ECO:0000313" key="2">
    <source>
        <dbReference type="EMBL" id="CAI4001118.1"/>
    </source>
</evidence>
<organism evidence="2">
    <name type="scientific">Cladocopium goreaui</name>
    <dbReference type="NCBI Taxonomy" id="2562237"/>
    <lineage>
        <taxon>Eukaryota</taxon>
        <taxon>Sar</taxon>
        <taxon>Alveolata</taxon>
        <taxon>Dinophyceae</taxon>
        <taxon>Suessiales</taxon>
        <taxon>Symbiodiniaceae</taxon>
        <taxon>Cladocopium</taxon>
    </lineage>
</organism>
<name>A0A9P1G5U5_9DINO</name>
<dbReference type="Proteomes" id="UP001152797">
    <property type="component" value="Unassembled WGS sequence"/>
</dbReference>
<keyword evidence="5" id="KW-1185">Reference proteome</keyword>
<proteinExistence type="predicted"/>